<evidence type="ECO:0000313" key="1">
    <source>
        <dbReference type="EMBL" id="KIE05729.1"/>
    </source>
</evidence>
<gene>
    <name evidence="1" type="ORF">NF27_DC00080</name>
</gene>
<protein>
    <submittedName>
        <fullName evidence="1">Uncharacterized protein</fullName>
    </submittedName>
</protein>
<comment type="caution">
    <text evidence="1">The sequence shown here is derived from an EMBL/GenBank/DDBJ whole genome shotgun (WGS) entry which is preliminary data.</text>
</comment>
<dbReference type="STRING" id="86105.NF27_DC00080"/>
<dbReference type="AlphaFoldDB" id="A0A0C1QJP2"/>
<proteinExistence type="predicted"/>
<organism evidence="1 2">
    <name type="scientific">Candidatus Jidaibacter acanthamoebae</name>
    <dbReference type="NCBI Taxonomy" id="86105"/>
    <lineage>
        <taxon>Bacteria</taxon>
        <taxon>Pseudomonadati</taxon>
        <taxon>Pseudomonadota</taxon>
        <taxon>Alphaproteobacteria</taxon>
        <taxon>Rickettsiales</taxon>
        <taxon>Candidatus Midichloriaceae</taxon>
        <taxon>Candidatus Jidaibacter</taxon>
    </lineage>
</organism>
<name>A0A0C1QJP2_9RICK</name>
<dbReference type="EMBL" id="JSWE01000079">
    <property type="protein sequence ID" value="KIE05729.1"/>
    <property type="molecule type" value="Genomic_DNA"/>
</dbReference>
<accession>A0A0C1QJP2</accession>
<evidence type="ECO:0000313" key="2">
    <source>
        <dbReference type="Proteomes" id="UP000031258"/>
    </source>
</evidence>
<dbReference type="Proteomes" id="UP000031258">
    <property type="component" value="Unassembled WGS sequence"/>
</dbReference>
<reference evidence="1 2" key="1">
    <citation type="submission" date="2014-11" db="EMBL/GenBank/DDBJ databases">
        <title>A Rickettsiales Symbiont of Amoebae With Ancient Features.</title>
        <authorList>
            <person name="Schulz F."/>
            <person name="Martijn J."/>
            <person name="Wascher F."/>
            <person name="Kostanjsek R."/>
            <person name="Ettema T.J."/>
            <person name="Horn M."/>
        </authorList>
    </citation>
    <scope>NUCLEOTIDE SEQUENCE [LARGE SCALE GENOMIC DNA]</scope>
    <source>
        <strain evidence="1 2">UWC36</strain>
    </source>
</reference>
<keyword evidence="2" id="KW-1185">Reference proteome</keyword>
<sequence length="469" mass="52097">MLMTKLKLNANNIEVTFINNYIPALKAGSYTISLSQDTDGIGEGGSVQGSVKTTNQFLLKGERFNLNNLYTVFPQNMSSGQYGNCIPHVVLMNKYYPWVRSPVKGSNSPWLALLVFLSSEAPLIKNVELNNFSTDQLPAGSPSTILFYSFTLEADEQGSDTCEVIDIDINLFNQIAPTISDIDYLTHVREVNVTKKSSNYLNIKKVDSFEEGSLPTTNFFSVIIGNRILATPGSYTIHLVSLENMGEYLPNVDGSSNIDSQYQYIRLVSLHNWTCTIMEESRTLSDIIGALNNNYSEGINLCMPAVTGSDATTNQIVNNAYAMGYNVSSYNMRGGDTNLAWYRGPLVPYKVANNIISLMNSNPDSFLRYVPNAVVEGNNITTSMFDVSYSVAFQLGFLLAIQNKNFAENLYKWKQGNQQAVIQAVENEVLQEVLGSTTLATQPKQLREDMISNVANIIEKYTKSIKLRD</sequence>